<proteinExistence type="predicted"/>
<dbReference type="GO" id="GO:0005886">
    <property type="term" value="C:plasma membrane"/>
    <property type="evidence" value="ECO:0007669"/>
    <property type="project" value="UniProtKB-SubCell"/>
</dbReference>
<dbReference type="SUPFAM" id="SSF46785">
    <property type="entry name" value="Winged helix' DNA-binding domain"/>
    <property type="match status" value="1"/>
</dbReference>
<dbReference type="InterPro" id="IPR000944">
    <property type="entry name" value="Tscrpt_reg_Rrf2"/>
</dbReference>
<keyword evidence="4 7" id="KW-1133">Transmembrane helix</keyword>
<keyword evidence="5 7" id="KW-0472">Membrane</keyword>
<comment type="caution">
    <text evidence="8">The sequence shown here is derived from an EMBL/GenBank/DDBJ whole genome shotgun (WGS) entry which is preliminary data.</text>
</comment>
<feature type="compositionally biased region" description="Low complexity" evidence="6">
    <location>
        <begin position="444"/>
        <end position="456"/>
    </location>
</feature>
<dbReference type="Pfam" id="PF03631">
    <property type="entry name" value="Virul_fac_BrkB"/>
    <property type="match status" value="1"/>
</dbReference>
<evidence type="ECO:0000313" key="8">
    <source>
        <dbReference type="EMBL" id="KAA6184810.1"/>
    </source>
</evidence>
<dbReference type="InterPro" id="IPR036390">
    <property type="entry name" value="WH_DNA-bd_sf"/>
</dbReference>
<dbReference type="PROSITE" id="PS51197">
    <property type="entry name" value="HTH_RRF2_2"/>
    <property type="match status" value="1"/>
</dbReference>
<evidence type="ECO:0000256" key="6">
    <source>
        <dbReference type="SAM" id="MobiDB-lite"/>
    </source>
</evidence>
<dbReference type="InterPro" id="IPR017039">
    <property type="entry name" value="Virul_fac_BrkB"/>
</dbReference>
<accession>A0A5M8FLD6</accession>
<evidence type="ECO:0000256" key="7">
    <source>
        <dbReference type="SAM" id="Phobius"/>
    </source>
</evidence>
<dbReference type="RefSeq" id="WP_150093251.1">
    <property type="nucleotide sequence ID" value="NZ_JBFUOH010000037.1"/>
</dbReference>
<reference evidence="8 9" key="1">
    <citation type="submission" date="2019-09" db="EMBL/GenBank/DDBJ databases">
        <title>Whole-genome sequence of the purple sulfur bacterium Thiohalocapsa marina DSM 19078.</title>
        <authorList>
            <person name="Kyndt J.A."/>
            <person name="Meyer T.E."/>
        </authorList>
    </citation>
    <scope>NUCLEOTIDE SEQUENCE [LARGE SCALE GENOMIC DNA]</scope>
    <source>
        <strain evidence="8 9">DSM 19078</strain>
    </source>
</reference>
<dbReference type="OrthoDB" id="9808671at2"/>
<dbReference type="PANTHER" id="PTHR30213">
    <property type="entry name" value="INNER MEMBRANE PROTEIN YHJD"/>
    <property type="match status" value="1"/>
</dbReference>
<feature type="transmembrane region" description="Helical" evidence="7">
    <location>
        <begin position="160"/>
        <end position="181"/>
    </location>
</feature>
<evidence type="ECO:0000256" key="1">
    <source>
        <dbReference type="ARBA" id="ARBA00004651"/>
    </source>
</evidence>
<dbReference type="Gene3D" id="1.10.10.10">
    <property type="entry name" value="Winged helix-like DNA-binding domain superfamily/Winged helix DNA-binding domain"/>
    <property type="match status" value="1"/>
</dbReference>
<dbReference type="EMBL" id="VWXX01000015">
    <property type="protein sequence ID" value="KAA6184810.1"/>
    <property type="molecule type" value="Genomic_DNA"/>
</dbReference>
<evidence type="ECO:0000256" key="2">
    <source>
        <dbReference type="ARBA" id="ARBA00022475"/>
    </source>
</evidence>
<protein>
    <submittedName>
        <fullName evidence="8">YihY/virulence factor BrkB family protein</fullName>
    </submittedName>
</protein>
<dbReference type="Pfam" id="PF02082">
    <property type="entry name" value="Rrf2"/>
    <property type="match status" value="1"/>
</dbReference>
<feature type="transmembrane region" description="Helical" evidence="7">
    <location>
        <begin position="113"/>
        <end position="134"/>
    </location>
</feature>
<name>A0A5M8FLD6_9GAMM</name>
<feature type="region of interest" description="Disordered" evidence="6">
    <location>
        <begin position="439"/>
        <end position="489"/>
    </location>
</feature>
<dbReference type="PANTHER" id="PTHR30213:SF0">
    <property type="entry name" value="UPF0761 MEMBRANE PROTEIN YIHY"/>
    <property type="match status" value="1"/>
</dbReference>
<keyword evidence="9" id="KW-1185">Reference proteome</keyword>
<organism evidence="8 9">
    <name type="scientific">Thiohalocapsa marina</name>
    <dbReference type="NCBI Taxonomy" id="424902"/>
    <lineage>
        <taxon>Bacteria</taxon>
        <taxon>Pseudomonadati</taxon>
        <taxon>Pseudomonadota</taxon>
        <taxon>Gammaproteobacteria</taxon>
        <taxon>Chromatiales</taxon>
        <taxon>Chromatiaceae</taxon>
        <taxon>Thiohalocapsa</taxon>
    </lineage>
</organism>
<dbReference type="Proteomes" id="UP000322981">
    <property type="component" value="Unassembled WGS sequence"/>
</dbReference>
<feature type="compositionally biased region" description="Polar residues" evidence="6">
    <location>
        <begin position="480"/>
        <end position="489"/>
    </location>
</feature>
<dbReference type="InterPro" id="IPR036388">
    <property type="entry name" value="WH-like_DNA-bd_sf"/>
</dbReference>
<feature type="transmembrane region" description="Helical" evidence="7">
    <location>
        <begin position="235"/>
        <end position="256"/>
    </location>
</feature>
<feature type="transmembrane region" description="Helical" evidence="7">
    <location>
        <begin position="56"/>
        <end position="75"/>
    </location>
</feature>
<evidence type="ECO:0000256" key="5">
    <source>
        <dbReference type="ARBA" id="ARBA00023136"/>
    </source>
</evidence>
<sequence length="489" mass="53517">MDQEKQLTARLTRWLWQTDPNTLPAMRRRLLLIGRMLYAIGRDIARGQMTLQAMSLVYTTLLSLVPLLAVSFSVLKGFGVHNQVEPLLKQALEPLGQQGKEISATLIGYVDNISVGVLGSVGLAMLLYSVISLISKIEQVFNHAWRIEQRRPLSQRFSQYLSVLLVGPVLFFSAVGATASLRNLELVQRLLEVQALGLLVEHLGRALPYLLISLTFTFVYAFVPYTRVRPMSALIGGLVAGFLWQTIGYVFAAFMAGSTRYAAIYSSLAIPILFMIWIYIAWLILLIGANISFYYQNPEYLLSRTRTPRLSNRLRERTALAVATRIAQNHDAGQPPLRAEALAHDLAIPLSNVQQVLGLLQQGQLLVATAGDPPGYVPARAVDRIRLQDLLQQIRRADEDRLTTPQACPCPTVDALEQRLDDALAQALSGLTLRDLAPQRAETSDGISGDSKISGLSGSGTSGGNTSSGNEAADPPAPRSVQQPAHGTK</sequence>
<comment type="subcellular location">
    <subcellularLocation>
        <location evidence="1">Cell membrane</location>
        <topology evidence="1">Multi-pass membrane protein</topology>
    </subcellularLocation>
</comment>
<keyword evidence="2" id="KW-1003">Cell membrane</keyword>
<keyword evidence="3 7" id="KW-0812">Transmembrane</keyword>
<feature type="transmembrane region" description="Helical" evidence="7">
    <location>
        <begin position="268"/>
        <end position="295"/>
    </location>
</feature>
<evidence type="ECO:0000256" key="3">
    <source>
        <dbReference type="ARBA" id="ARBA00022692"/>
    </source>
</evidence>
<gene>
    <name evidence="8" type="ORF">F2Q65_10880</name>
</gene>
<dbReference type="NCBIfam" id="TIGR00765">
    <property type="entry name" value="yihY_not_rbn"/>
    <property type="match status" value="1"/>
</dbReference>
<feature type="transmembrane region" description="Helical" evidence="7">
    <location>
        <begin position="206"/>
        <end position="223"/>
    </location>
</feature>
<evidence type="ECO:0000313" key="9">
    <source>
        <dbReference type="Proteomes" id="UP000322981"/>
    </source>
</evidence>
<evidence type="ECO:0000256" key="4">
    <source>
        <dbReference type="ARBA" id="ARBA00022989"/>
    </source>
</evidence>
<dbReference type="AlphaFoldDB" id="A0A5M8FLD6"/>